<accession>A0A109UYP2</accession>
<keyword evidence="5" id="KW-0175">Coiled coil</keyword>
<dbReference type="InterPro" id="IPR013083">
    <property type="entry name" value="Znf_RING/FYVE/PHD"/>
</dbReference>
<evidence type="ECO:0000256" key="5">
    <source>
        <dbReference type="SAM" id="Coils"/>
    </source>
</evidence>
<keyword evidence="1" id="KW-0479">Metal-binding</keyword>
<dbReference type="PROSITE" id="PS00028">
    <property type="entry name" value="ZINC_FINGER_C2H2_1"/>
    <property type="match status" value="1"/>
</dbReference>
<protein>
    <submittedName>
        <fullName evidence="8">HCL399Cp</fullName>
    </submittedName>
</protein>
<feature type="domain" description="FYVE-type" evidence="7">
    <location>
        <begin position="102"/>
        <end position="163"/>
    </location>
</feature>
<evidence type="ECO:0000256" key="6">
    <source>
        <dbReference type="SAM" id="MobiDB-lite"/>
    </source>
</evidence>
<gene>
    <name evidence="8" type="ORF">AW171_hschr31603</name>
</gene>
<feature type="coiled-coil region" evidence="5">
    <location>
        <begin position="492"/>
        <end position="519"/>
    </location>
</feature>
<dbReference type="PANTHER" id="PTHR13510">
    <property type="entry name" value="FYVE-FINGER-CONTAINING RAB5 EFFECTOR PROTEIN RABENOSYN-5-RELATED"/>
    <property type="match status" value="1"/>
</dbReference>
<dbReference type="PROSITE" id="PS50178">
    <property type="entry name" value="ZF_FYVE"/>
    <property type="match status" value="2"/>
</dbReference>
<keyword evidence="9" id="KW-1185">Reference proteome</keyword>
<evidence type="ECO:0000256" key="1">
    <source>
        <dbReference type="ARBA" id="ARBA00022723"/>
    </source>
</evidence>
<dbReference type="RefSeq" id="XP_017986748.1">
    <property type="nucleotide sequence ID" value="XM_018131364.1"/>
</dbReference>
<evidence type="ECO:0000256" key="3">
    <source>
        <dbReference type="ARBA" id="ARBA00022833"/>
    </source>
</evidence>
<dbReference type="InterPro" id="IPR011011">
    <property type="entry name" value="Znf_FYVE_PHD"/>
</dbReference>
<feature type="compositionally biased region" description="Low complexity" evidence="6">
    <location>
        <begin position="13"/>
        <end position="22"/>
    </location>
</feature>
<feature type="region of interest" description="Disordered" evidence="6">
    <location>
        <begin position="52"/>
        <end position="84"/>
    </location>
</feature>
<dbReference type="PANTHER" id="PTHR13510:SF44">
    <property type="entry name" value="RABENOSYN-5"/>
    <property type="match status" value="1"/>
</dbReference>
<dbReference type="InterPro" id="IPR013087">
    <property type="entry name" value="Znf_C2H2_type"/>
</dbReference>
<dbReference type="InterPro" id="IPR036531">
    <property type="entry name" value="Rbsn_Rab-bd_sf"/>
</dbReference>
<keyword evidence="2 4" id="KW-0863">Zinc-finger</keyword>
<feature type="region of interest" description="Disordered" evidence="6">
    <location>
        <begin position="1"/>
        <end position="24"/>
    </location>
</feature>
<organism evidence="8 9">
    <name type="scientific">Eremothecium sinecaudum</name>
    <dbReference type="NCBI Taxonomy" id="45286"/>
    <lineage>
        <taxon>Eukaryota</taxon>
        <taxon>Fungi</taxon>
        <taxon>Dikarya</taxon>
        <taxon>Ascomycota</taxon>
        <taxon>Saccharomycotina</taxon>
        <taxon>Saccharomycetes</taxon>
        <taxon>Saccharomycetales</taxon>
        <taxon>Saccharomycetaceae</taxon>
        <taxon>Eremothecium</taxon>
    </lineage>
</organism>
<evidence type="ECO:0000313" key="9">
    <source>
        <dbReference type="Proteomes" id="UP000243052"/>
    </source>
</evidence>
<dbReference type="SUPFAM" id="SSF57903">
    <property type="entry name" value="FYVE/PHD zinc finger"/>
    <property type="match status" value="2"/>
</dbReference>
<evidence type="ECO:0000256" key="2">
    <source>
        <dbReference type="ARBA" id="ARBA00022771"/>
    </source>
</evidence>
<dbReference type="Pfam" id="PF01363">
    <property type="entry name" value="FYVE"/>
    <property type="match status" value="1"/>
</dbReference>
<feature type="domain" description="FYVE-type" evidence="7">
    <location>
        <begin position="241"/>
        <end position="320"/>
    </location>
</feature>
<evidence type="ECO:0000313" key="8">
    <source>
        <dbReference type="EMBL" id="AMD19752.1"/>
    </source>
</evidence>
<dbReference type="SUPFAM" id="SSF140125">
    <property type="entry name" value="Rabenosyn-5 Rab-binding domain-like"/>
    <property type="match status" value="1"/>
</dbReference>
<evidence type="ECO:0000256" key="4">
    <source>
        <dbReference type="PROSITE-ProRule" id="PRU00091"/>
    </source>
</evidence>
<dbReference type="Proteomes" id="UP000243052">
    <property type="component" value="Chromosome iii"/>
</dbReference>
<dbReference type="InterPro" id="IPR017455">
    <property type="entry name" value="Znf_FYVE-rel"/>
</dbReference>
<dbReference type="OrthoDB" id="166134at2759"/>
<dbReference type="SMART" id="SM00064">
    <property type="entry name" value="FYVE"/>
    <property type="match status" value="2"/>
</dbReference>
<dbReference type="Pfam" id="PF11464">
    <property type="entry name" value="Rbsn"/>
    <property type="match status" value="1"/>
</dbReference>
<name>A0A109UYP2_9SACH</name>
<dbReference type="EMBL" id="CP014243">
    <property type="protein sequence ID" value="AMD19752.1"/>
    <property type="molecule type" value="Genomic_DNA"/>
</dbReference>
<dbReference type="GO" id="GO:0008270">
    <property type="term" value="F:zinc ion binding"/>
    <property type="evidence" value="ECO:0007669"/>
    <property type="project" value="UniProtKB-KW"/>
</dbReference>
<dbReference type="InterPro" id="IPR052727">
    <property type="entry name" value="Rab4/Rab5_effector"/>
</dbReference>
<dbReference type="AlphaFoldDB" id="A0A109UYP2"/>
<dbReference type="GeneID" id="28722967"/>
<dbReference type="Gene3D" id="3.30.40.10">
    <property type="entry name" value="Zinc/RING finger domain, C3HC4 (zinc finger)"/>
    <property type="match status" value="2"/>
</dbReference>
<dbReference type="InterPro" id="IPR000306">
    <property type="entry name" value="Znf_FYVE"/>
</dbReference>
<dbReference type="CDD" id="cd15737">
    <property type="entry name" value="FYVE2_Vac1p_like"/>
    <property type="match status" value="1"/>
</dbReference>
<dbReference type="GO" id="GO:0032266">
    <property type="term" value="F:phosphatidylinositol-3-phosphate binding"/>
    <property type="evidence" value="ECO:0007669"/>
    <property type="project" value="UniProtKB-ARBA"/>
</dbReference>
<dbReference type="GO" id="GO:0098588">
    <property type="term" value="C:bounding membrane of organelle"/>
    <property type="evidence" value="ECO:0007669"/>
    <property type="project" value="UniProtKB-ARBA"/>
</dbReference>
<keyword evidence="3" id="KW-0862">Zinc</keyword>
<evidence type="ECO:0000259" key="7">
    <source>
        <dbReference type="PROSITE" id="PS50178"/>
    </source>
</evidence>
<dbReference type="InterPro" id="IPR021565">
    <property type="entry name" value="Rbsn_Rab-bd"/>
</dbReference>
<sequence length="526" mass="60050">MSEAGGSDDREGSNSVNGSNGSDELYQCPVCNEDIKGLASLNMHLDVAHGFNDEQSNSKANNAPKRVKQARYGSSKNVDRPDGKVRPLINQSHWQPIQPWKSTCFACKKVLNANNGMMNCAKCGEVFCKRDCGFLVMLNKNATYDPINGEWFACCRECMEDRKGYNDYGQATDLSRTYVEMRNAKNEDTELRVLQLEARLIRLVDGIVDINKKHEDSTFSSIRVNRELSTFERAVTPWRTDETSSKCSMCERYFNLLLRKHHCRLCGRLVCDNAFTNCSNDIPIHKIANSALHLPIKDLESAKKVNTTLKVCTDCIRYVFAKRSFQNDKVSKELPPLLSKFNELDTISRIITRILPRFKQLLTTVNIKNQNPEKNDIEELTKLRRRLLETFMVYEKLAKQLFHTKPTNAAEQKIHASIQAKATIFIQENMLPLKNVPQVLAPPPPYVESEDKKGQLLFNNLTIPEVKSYREQLMVLKEQKFIVEGLVLAATKQRKFDEIITLKQNIAELETQINDIENKLGDEGFN</sequence>
<reference evidence="8 9" key="1">
    <citation type="submission" date="2016-01" db="EMBL/GenBank/DDBJ databases">
        <title>Genome sequence of the yeast Holleya sinecauda.</title>
        <authorList>
            <person name="Dietrich F.S."/>
        </authorList>
    </citation>
    <scope>NUCLEOTIDE SEQUENCE [LARGE SCALE GENOMIC DNA]</scope>
    <source>
        <strain evidence="8 9">ATCC 58844</strain>
    </source>
</reference>
<dbReference type="STRING" id="45286.A0A109UYP2"/>
<proteinExistence type="predicted"/>